<keyword evidence="8" id="KW-1185">Reference proteome</keyword>
<dbReference type="EMBL" id="AP028679">
    <property type="protein sequence ID" value="BEQ15816.1"/>
    <property type="molecule type" value="Genomic_DNA"/>
</dbReference>
<keyword evidence="2" id="KW-0949">S-adenosyl-L-methionine</keyword>
<dbReference type="SFLD" id="SFLDG01095">
    <property type="entry name" value="Uncharacterised_Radical_SAM_Su"/>
    <property type="match status" value="1"/>
</dbReference>
<dbReference type="GO" id="GO:0051536">
    <property type="term" value="F:iron-sulfur cluster binding"/>
    <property type="evidence" value="ECO:0007669"/>
    <property type="project" value="UniProtKB-KW"/>
</dbReference>
<keyword evidence="5" id="KW-0411">Iron-sulfur</keyword>
<dbReference type="AlphaFoldDB" id="A0AAU9EZ83"/>
<reference evidence="8" key="1">
    <citation type="journal article" date="2023" name="Arch. Microbiol.">
        <title>Desulfoferula mesophilus gen. nov. sp. nov., a mesophilic sulfate-reducing bacterium isolated from a brackish lake sediment.</title>
        <authorList>
            <person name="Watanabe T."/>
            <person name="Yabe T."/>
            <person name="Tsuji J.M."/>
            <person name="Fukui M."/>
        </authorList>
    </citation>
    <scope>NUCLEOTIDE SEQUENCE [LARGE SCALE GENOMIC DNA]</scope>
    <source>
        <strain evidence="8">12FAK</strain>
    </source>
</reference>
<dbReference type="GO" id="GO:0003824">
    <property type="term" value="F:catalytic activity"/>
    <property type="evidence" value="ECO:0007669"/>
    <property type="project" value="InterPro"/>
</dbReference>
<dbReference type="InterPro" id="IPR058240">
    <property type="entry name" value="rSAM_sf"/>
</dbReference>
<organism evidence="7 8">
    <name type="scientific">Desulfoferula mesophila</name>
    <dbReference type="NCBI Taxonomy" id="3058419"/>
    <lineage>
        <taxon>Bacteria</taxon>
        <taxon>Pseudomonadati</taxon>
        <taxon>Thermodesulfobacteriota</taxon>
        <taxon>Desulfarculia</taxon>
        <taxon>Desulfarculales</taxon>
        <taxon>Desulfarculaceae</taxon>
        <taxon>Desulfoferula</taxon>
    </lineage>
</organism>
<dbReference type="PANTHER" id="PTHR43409:SF4">
    <property type="entry name" value="RADICAL SAM SUPERFAMILY PROTEIN"/>
    <property type="match status" value="1"/>
</dbReference>
<proteinExistence type="predicted"/>
<dbReference type="KEGG" id="dmp:FAK_28820"/>
<evidence type="ECO:0000256" key="4">
    <source>
        <dbReference type="ARBA" id="ARBA00023004"/>
    </source>
</evidence>
<dbReference type="PANTHER" id="PTHR43409">
    <property type="entry name" value="ANAEROBIC MAGNESIUM-PROTOPORPHYRIN IX MONOMETHYL ESTER CYCLASE-RELATED"/>
    <property type="match status" value="1"/>
</dbReference>
<protein>
    <submittedName>
        <fullName evidence="7">Radical SAM protein</fullName>
    </submittedName>
</protein>
<dbReference type="SFLD" id="SFLDG01082">
    <property type="entry name" value="B12-binding_domain_containing"/>
    <property type="match status" value="1"/>
</dbReference>
<evidence type="ECO:0000256" key="5">
    <source>
        <dbReference type="ARBA" id="ARBA00023014"/>
    </source>
</evidence>
<gene>
    <name evidence="7" type="ORF">FAK_28820</name>
</gene>
<evidence type="ECO:0000313" key="7">
    <source>
        <dbReference type="EMBL" id="BEQ15816.1"/>
    </source>
</evidence>
<comment type="cofactor">
    <cofactor evidence="1">
        <name>[4Fe-4S] cluster</name>
        <dbReference type="ChEBI" id="CHEBI:49883"/>
    </cofactor>
</comment>
<dbReference type="RefSeq" id="WP_338600790.1">
    <property type="nucleotide sequence ID" value="NZ_AP028679.1"/>
</dbReference>
<sequence>MRYDGPIYRPPSEADSLLVQATVGCPHNKCSFCMTYKKGPPFRVRPVAEIVQDLREAREELGPGVRTLFFPAGDSLAMPTGDLAAICAEGRKLFPHLERITVYAGMKSILKHGPQGLRRLREAGLQRLHVGLETGHDPTLLRVKKGVTSAQQIEAGRLALEAGLELSLYVVLGLAGPEESQAHARATAWVVNAINQAGTLSLRLRTLLPKINTLLLHQLNKGRFTLCTPQQTIAEAGLIIAGLTGPLSLHSDHYTNHLNLRGSLPKDRELLLAQVEEARCLPRDAFRRDFVGTQ</sequence>
<evidence type="ECO:0000256" key="1">
    <source>
        <dbReference type="ARBA" id="ARBA00001966"/>
    </source>
</evidence>
<dbReference type="SFLD" id="SFLDS00029">
    <property type="entry name" value="Radical_SAM"/>
    <property type="match status" value="1"/>
</dbReference>
<keyword evidence="4" id="KW-0408">Iron</keyword>
<dbReference type="GO" id="GO:0046872">
    <property type="term" value="F:metal ion binding"/>
    <property type="evidence" value="ECO:0007669"/>
    <property type="project" value="UniProtKB-KW"/>
</dbReference>
<feature type="domain" description="Radical SAM core" evidence="6">
    <location>
        <begin position="9"/>
        <end position="247"/>
    </location>
</feature>
<evidence type="ECO:0000256" key="2">
    <source>
        <dbReference type="ARBA" id="ARBA00022691"/>
    </source>
</evidence>
<evidence type="ECO:0000313" key="8">
    <source>
        <dbReference type="Proteomes" id="UP001366166"/>
    </source>
</evidence>
<dbReference type="InterPro" id="IPR051198">
    <property type="entry name" value="BchE-like"/>
</dbReference>
<dbReference type="InterPro" id="IPR007197">
    <property type="entry name" value="rSAM"/>
</dbReference>
<keyword evidence="3" id="KW-0479">Metal-binding</keyword>
<dbReference type="Gene3D" id="3.20.20.70">
    <property type="entry name" value="Aldolase class I"/>
    <property type="match status" value="1"/>
</dbReference>
<accession>A0AAU9EZ83</accession>
<dbReference type="InterPro" id="IPR013785">
    <property type="entry name" value="Aldolase_TIM"/>
</dbReference>
<dbReference type="CDD" id="cd01335">
    <property type="entry name" value="Radical_SAM"/>
    <property type="match status" value="1"/>
</dbReference>
<dbReference type="Proteomes" id="UP001366166">
    <property type="component" value="Chromosome"/>
</dbReference>
<dbReference type="Pfam" id="PF04055">
    <property type="entry name" value="Radical_SAM"/>
    <property type="match status" value="1"/>
</dbReference>
<dbReference type="InterPro" id="IPR006638">
    <property type="entry name" value="Elp3/MiaA/NifB-like_rSAM"/>
</dbReference>
<dbReference type="PROSITE" id="PS51918">
    <property type="entry name" value="RADICAL_SAM"/>
    <property type="match status" value="1"/>
</dbReference>
<dbReference type="SMART" id="SM00729">
    <property type="entry name" value="Elp3"/>
    <property type="match status" value="1"/>
</dbReference>
<name>A0AAU9EZ83_9BACT</name>
<dbReference type="SUPFAM" id="SSF102114">
    <property type="entry name" value="Radical SAM enzymes"/>
    <property type="match status" value="1"/>
</dbReference>
<evidence type="ECO:0000259" key="6">
    <source>
        <dbReference type="PROSITE" id="PS51918"/>
    </source>
</evidence>
<evidence type="ECO:0000256" key="3">
    <source>
        <dbReference type="ARBA" id="ARBA00022723"/>
    </source>
</evidence>